<dbReference type="Gene3D" id="1.10.10.10">
    <property type="entry name" value="Winged helix-like DNA-binding domain superfamily/Winged helix DNA-binding domain"/>
    <property type="match status" value="1"/>
</dbReference>
<dbReference type="NCBIfam" id="TIGR02937">
    <property type="entry name" value="sigma70-ECF"/>
    <property type="match status" value="1"/>
</dbReference>
<dbReference type="GO" id="GO:0016987">
    <property type="term" value="F:sigma factor activity"/>
    <property type="evidence" value="ECO:0007669"/>
    <property type="project" value="UniProtKB-KW"/>
</dbReference>
<evidence type="ECO:0000313" key="6">
    <source>
        <dbReference type="EMBL" id="VAX38339.1"/>
    </source>
</evidence>
<gene>
    <name evidence="6" type="ORF">MNBD_PLANCTO02-2717</name>
</gene>
<feature type="domain" description="RNA polymerase sigma-70 region 2" evidence="5">
    <location>
        <begin position="27"/>
        <end position="94"/>
    </location>
</feature>
<dbReference type="InterPro" id="IPR014331">
    <property type="entry name" value="RNA_pol_sigma70_ECF_RHOBA"/>
</dbReference>
<dbReference type="SUPFAM" id="SSF88946">
    <property type="entry name" value="Sigma2 domain of RNA polymerase sigma factors"/>
    <property type="match status" value="1"/>
</dbReference>
<protein>
    <recommendedName>
        <fullName evidence="5">RNA polymerase sigma-70 region 2 domain-containing protein</fullName>
    </recommendedName>
</protein>
<dbReference type="InterPro" id="IPR039425">
    <property type="entry name" value="RNA_pol_sigma-70-like"/>
</dbReference>
<reference evidence="6" key="1">
    <citation type="submission" date="2018-06" db="EMBL/GenBank/DDBJ databases">
        <authorList>
            <person name="Zhirakovskaya E."/>
        </authorList>
    </citation>
    <scope>NUCLEOTIDE SEQUENCE</scope>
</reference>
<dbReference type="InterPro" id="IPR013324">
    <property type="entry name" value="RNA_pol_sigma_r3/r4-like"/>
</dbReference>
<dbReference type="PANTHER" id="PTHR43133">
    <property type="entry name" value="RNA POLYMERASE ECF-TYPE SIGMA FACTO"/>
    <property type="match status" value="1"/>
</dbReference>
<dbReference type="EMBL" id="UOGL01000181">
    <property type="protein sequence ID" value="VAX38339.1"/>
    <property type="molecule type" value="Genomic_DNA"/>
</dbReference>
<dbReference type="InterPro" id="IPR013325">
    <property type="entry name" value="RNA_pol_sigma_r2"/>
</dbReference>
<dbReference type="GO" id="GO:0006352">
    <property type="term" value="P:DNA-templated transcription initiation"/>
    <property type="evidence" value="ECO:0007669"/>
    <property type="project" value="InterPro"/>
</dbReference>
<dbReference type="InterPro" id="IPR007627">
    <property type="entry name" value="RNA_pol_sigma70_r2"/>
</dbReference>
<comment type="similarity">
    <text evidence="1">Belongs to the sigma-70 factor family. ECF subfamily.</text>
</comment>
<evidence type="ECO:0000256" key="2">
    <source>
        <dbReference type="ARBA" id="ARBA00023015"/>
    </source>
</evidence>
<dbReference type="AlphaFoldDB" id="A0A3B1D7Z0"/>
<sequence length="188" mass="22241">MPEFRQQKSDSKSEGTSHDRTEEFIELFTGHSLRIFRFVRSLSVSQVDAEEVYQNVCSVLWVKFPKFQSGTSFWGWSCKIAQFEVLAYRRRQRKQPITFSDEFYQTVAESASKLPTLLDRQLEALSYCFAKLSDHQKELIELRYKEEFSVEQLAVSEERSHNAIYKSLHRIHQSLHDCIRRHIALEEL</sequence>
<keyword evidence="2" id="KW-0805">Transcription regulation</keyword>
<evidence type="ECO:0000256" key="3">
    <source>
        <dbReference type="ARBA" id="ARBA00023082"/>
    </source>
</evidence>
<dbReference type="Gene3D" id="1.10.1740.10">
    <property type="match status" value="1"/>
</dbReference>
<accession>A0A3B1D7Z0</accession>
<name>A0A3B1D7Z0_9ZZZZ</name>
<evidence type="ECO:0000256" key="4">
    <source>
        <dbReference type="ARBA" id="ARBA00023163"/>
    </source>
</evidence>
<dbReference type="PANTHER" id="PTHR43133:SF51">
    <property type="entry name" value="RNA POLYMERASE SIGMA FACTOR"/>
    <property type="match status" value="1"/>
</dbReference>
<dbReference type="Pfam" id="PF04542">
    <property type="entry name" value="Sigma70_r2"/>
    <property type="match status" value="1"/>
</dbReference>
<evidence type="ECO:0000259" key="5">
    <source>
        <dbReference type="Pfam" id="PF04542"/>
    </source>
</evidence>
<dbReference type="NCBIfam" id="TIGR02989">
    <property type="entry name" value="Sig-70_gvs1"/>
    <property type="match status" value="1"/>
</dbReference>
<keyword evidence="3" id="KW-0731">Sigma factor</keyword>
<dbReference type="SUPFAM" id="SSF88659">
    <property type="entry name" value="Sigma3 and sigma4 domains of RNA polymerase sigma factors"/>
    <property type="match status" value="1"/>
</dbReference>
<proteinExistence type="inferred from homology"/>
<organism evidence="6">
    <name type="scientific">hydrothermal vent metagenome</name>
    <dbReference type="NCBI Taxonomy" id="652676"/>
    <lineage>
        <taxon>unclassified sequences</taxon>
        <taxon>metagenomes</taxon>
        <taxon>ecological metagenomes</taxon>
    </lineage>
</organism>
<evidence type="ECO:0000256" key="1">
    <source>
        <dbReference type="ARBA" id="ARBA00010641"/>
    </source>
</evidence>
<dbReference type="InterPro" id="IPR014284">
    <property type="entry name" value="RNA_pol_sigma-70_dom"/>
</dbReference>
<dbReference type="InterPro" id="IPR036388">
    <property type="entry name" value="WH-like_DNA-bd_sf"/>
</dbReference>
<keyword evidence="4" id="KW-0804">Transcription</keyword>